<evidence type="ECO:0000313" key="10">
    <source>
        <dbReference type="Proteomes" id="UP000272908"/>
    </source>
</evidence>
<keyword evidence="10" id="KW-1185">Reference proteome</keyword>
<feature type="chain" id="PRO_5017405812" evidence="7">
    <location>
        <begin position="24"/>
        <end position="154"/>
    </location>
</feature>
<feature type="signal peptide" evidence="7">
    <location>
        <begin position="1"/>
        <end position="23"/>
    </location>
</feature>
<reference evidence="10" key="1">
    <citation type="submission" date="2018-08" db="EMBL/GenBank/DDBJ databases">
        <authorList>
            <person name="Rodrigo-Torres L."/>
            <person name="Arahal R. D."/>
            <person name="Lucena T."/>
        </authorList>
    </citation>
    <scope>NUCLEOTIDE SEQUENCE [LARGE SCALE GENOMIC DNA]</scope>
    <source>
        <strain evidence="10">CECT 7235</strain>
    </source>
</reference>
<keyword evidence="4" id="KW-0249">Electron transport</keyword>
<accession>A0A3B0M943</accession>
<dbReference type="Pfam" id="PF00034">
    <property type="entry name" value="Cytochrom_C"/>
    <property type="match status" value="1"/>
</dbReference>
<dbReference type="EMBL" id="UIHC01000012">
    <property type="protein sequence ID" value="SUZ31900.1"/>
    <property type="molecule type" value="Genomic_DNA"/>
</dbReference>
<dbReference type="GO" id="GO:0046872">
    <property type="term" value="F:metal ion binding"/>
    <property type="evidence" value="ECO:0007669"/>
    <property type="project" value="UniProtKB-KW"/>
</dbReference>
<dbReference type="GO" id="GO:0020037">
    <property type="term" value="F:heme binding"/>
    <property type="evidence" value="ECO:0007669"/>
    <property type="project" value="InterPro"/>
</dbReference>
<keyword evidence="7" id="KW-0732">Signal</keyword>
<sequence length="154" mass="16353">MKFVTKAAIGAFALTMSGLPAFAQSAEDGATVFQRQCQNCHNIVDGSGEVLAGRPNMRTGPNLYGVIGRQAGIVDGFRYGDDLVAAGAEAGLIWSEEEIISYVQDPRGYLREALDNNRARSQMAFQVRSETDAADVAAYLATFGAEEAEEAPAG</sequence>
<protein>
    <submittedName>
        <fullName evidence="9">Cytochrome c2</fullName>
    </submittedName>
</protein>
<proteinExistence type="predicted"/>
<dbReference type="RefSeq" id="WP_121094466.1">
    <property type="nucleotide sequence ID" value="NZ_UIHC01000012.1"/>
</dbReference>
<evidence type="ECO:0000256" key="2">
    <source>
        <dbReference type="ARBA" id="ARBA00022617"/>
    </source>
</evidence>
<dbReference type="AlphaFoldDB" id="A0A3B0M943"/>
<dbReference type="InterPro" id="IPR002327">
    <property type="entry name" value="Cyt_c_1A/1B"/>
</dbReference>
<keyword evidence="2 6" id="KW-0349">Heme</keyword>
<evidence type="ECO:0000256" key="4">
    <source>
        <dbReference type="ARBA" id="ARBA00022982"/>
    </source>
</evidence>
<dbReference type="Gene3D" id="1.10.760.10">
    <property type="entry name" value="Cytochrome c-like domain"/>
    <property type="match status" value="1"/>
</dbReference>
<keyword evidence="5 6" id="KW-0408">Iron</keyword>
<keyword evidence="1" id="KW-0813">Transport</keyword>
<evidence type="ECO:0000259" key="8">
    <source>
        <dbReference type="PROSITE" id="PS51007"/>
    </source>
</evidence>
<evidence type="ECO:0000256" key="7">
    <source>
        <dbReference type="SAM" id="SignalP"/>
    </source>
</evidence>
<evidence type="ECO:0000256" key="6">
    <source>
        <dbReference type="PROSITE-ProRule" id="PRU00433"/>
    </source>
</evidence>
<gene>
    <name evidence="9" type="ORF">ROE7235_01651</name>
</gene>
<evidence type="ECO:0000256" key="5">
    <source>
        <dbReference type="ARBA" id="ARBA00023004"/>
    </source>
</evidence>
<name>A0A3B0M943_9RHOB</name>
<dbReference type="PANTHER" id="PTHR11961">
    <property type="entry name" value="CYTOCHROME C"/>
    <property type="match status" value="1"/>
</dbReference>
<dbReference type="SUPFAM" id="SSF46626">
    <property type="entry name" value="Cytochrome c"/>
    <property type="match status" value="1"/>
</dbReference>
<dbReference type="InterPro" id="IPR036909">
    <property type="entry name" value="Cyt_c-like_dom_sf"/>
</dbReference>
<dbReference type="Proteomes" id="UP000272908">
    <property type="component" value="Unassembled WGS sequence"/>
</dbReference>
<dbReference type="OrthoDB" id="9805828at2"/>
<evidence type="ECO:0000256" key="1">
    <source>
        <dbReference type="ARBA" id="ARBA00022448"/>
    </source>
</evidence>
<dbReference type="GO" id="GO:0009055">
    <property type="term" value="F:electron transfer activity"/>
    <property type="evidence" value="ECO:0007669"/>
    <property type="project" value="InterPro"/>
</dbReference>
<feature type="domain" description="Cytochrome c" evidence="8">
    <location>
        <begin position="24"/>
        <end position="144"/>
    </location>
</feature>
<dbReference type="PROSITE" id="PS51007">
    <property type="entry name" value="CYTC"/>
    <property type="match status" value="1"/>
</dbReference>
<evidence type="ECO:0000313" key="9">
    <source>
        <dbReference type="EMBL" id="SUZ31900.1"/>
    </source>
</evidence>
<organism evidence="9 10">
    <name type="scientific">Roseinatronobacter ekhonensis</name>
    <dbReference type="NCBI Taxonomy" id="254356"/>
    <lineage>
        <taxon>Bacteria</taxon>
        <taxon>Pseudomonadati</taxon>
        <taxon>Pseudomonadota</taxon>
        <taxon>Alphaproteobacteria</taxon>
        <taxon>Rhodobacterales</taxon>
        <taxon>Paracoccaceae</taxon>
        <taxon>Roseinatronobacter</taxon>
    </lineage>
</organism>
<evidence type="ECO:0000256" key="3">
    <source>
        <dbReference type="ARBA" id="ARBA00022723"/>
    </source>
</evidence>
<dbReference type="InterPro" id="IPR009056">
    <property type="entry name" value="Cyt_c-like_dom"/>
</dbReference>
<keyword evidence="3 6" id="KW-0479">Metal-binding</keyword>